<evidence type="ECO:0000313" key="2">
    <source>
        <dbReference type="Proteomes" id="UP000092666"/>
    </source>
</evidence>
<dbReference type="Proteomes" id="UP000092666">
    <property type="component" value="Unassembled WGS sequence"/>
</dbReference>
<sequence>MYKGQDVLVHDYEGVNRPGKAHDNGLSRAWKKTEMMGYRGYNWRDVLPGTSSSLPYITYSDRPTSGSSGGPIVDAQSGAVVGVVSGSRTMSAVEGERGYGSSAENIFELFTLPGFVPSSAKYRTA</sequence>
<dbReference type="EMBL" id="KV700138">
    <property type="protein sequence ID" value="OCF31053.1"/>
    <property type="molecule type" value="Genomic_DNA"/>
</dbReference>
<reference evidence="2" key="2">
    <citation type="submission" date="2013-12" db="EMBL/GenBank/DDBJ databases">
        <title>Evolution of pathogenesis and genome organization in the Tremellales.</title>
        <authorList>
            <person name="Cuomo C."/>
            <person name="Litvintseva A."/>
            <person name="Heitman J."/>
            <person name="Chen Y."/>
            <person name="Sun S."/>
            <person name="Springer D."/>
            <person name="Dromer F."/>
            <person name="Young S."/>
            <person name="Zeng Q."/>
            <person name="Chapman S."/>
            <person name="Gujja S."/>
            <person name="Saif S."/>
            <person name="Birren B."/>
        </authorList>
    </citation>
    <scope>NUCLEOTIDE SEQUENCE [LARGE SCALE GENOMIC DNA]</scope>
    <source>
        <strain evidence="2">BCC8398</strain>
    </source>
</reference>
<accession>A0A1B9GJ64</accession>
<gene>
    <name evidence="1" type="ORF">I316_07324</name>
</gene>
<evidence type="ECO:0008006" key="3">
    <source>
        <dbReference type="Google" id="ProtNLM"/>
    </source>
</evidence>
<dbReference type="OrthoDB" id="2564240at2759"/>
<dbReference type="STRING" id="1296120.A0A1B9GJ64"/>
<dbReference type="InterPro" id="IPR009003">
    <property type="entry name" value="Peptidase_S1_PA"/>
</dbReference>
<organism evidence="1 2">
    <name type="scientific">Kwoniella heveanensis BCC8398</name>
    <dbReference type="NCBI Taxonomy" id="1296120"/>
    <lineage>
        <taxon>Eukaryota</taxon>
        <taxon>Fungi</taxon>
        <taxon>Dikarya</taxon>
        <taxon>Basidiomycota</taxon>
        <taxon>Agaricomycotina</taxon>
        <taxon>Tremellomycetes</taxon>
        <taxon>Tremellales</taxon>
        <taxon>Cryptococcaceae</taxon>
        <taxon>Kwoniella</taxon>
    </lineage>
</organism>
<dbReference type="InterPro" id="IPR043504">
    <property type="entry name" value="Peptidase_S1_PA_chymotrypsin"/>
</dbReference>
<name>A0A1B9GJ64_9TREE</name>
<protein>
    <recommendedName>
        <fullName evidence="3">Serine protease</fullName>
    </recommendedName>
</protein>
<dbReference type="Gene3D" id="2.40.10.10">
    <property type="entry name" value="Trypsin-like serine proteases"/>
    <property type="match status" value="1"/>
</dbReference>
<dbReference type="SUPFAM" id="SSF50494">
    <property type="entry name" value="Trypsin-like serine proteases"/>
    <property type="match status" value="1"/>
</dbReference>
<evidence type="ECO:0000313" key="1">
    <source>
        <dbReference type="EMBL" id="OCF31053.1"/>
    </source>
</evidence>
<reference evidence="1 2" key="1">
    <citation type="submission" date="2013-07" db="EMBL/GenBank/DDBJ databases">
        <title>The Genome Sequence of Cryptococcus heveanensis BCC8398.</title>
        <authorList>
            <consortium name="The Broad Institute Genome Sequencing Platform"/>
            <person name="Cuomo C."/>
            <person name="Litvintseva A."/>
            <person name="Chen Y."/>
            <person name="Heitman J."/>
            <person name="Sun S."/>
            <person name="Springer D."/>
            <person name="Dromer F."/>
            <person name="Young S.K."/>
            <person name="Zeng Q."/>
            <person name="Gargeya S."/>
            <person name="Fitzgerald M."/>
            <person name="Abouelleil A."/>
            <person name="Alvarado L."/>
            <person name="Berlin A.M."/>
            <person name="Chapman S.B."/>
            <person name="Dewar J."/>
            <person name="Goldberg J."/>
            <person name="Griggs A."/>
            <person name="Gujja S."/>
            <person name="Hansen M."/>
            <person name="Howarth C."/>
            <person name="Imamovic A."/>
            <person name="Larimer J."/>
            <person name="McCowan C."/>
            <person name="Murphy C."/>
            <person name="Pearson M."/>
            <person name="Priest M."/>
            <person name="Roberts A."/>
            <person name="Saif S."/>
            <person name="Shea T."/>
            <person name="Sykes S."/>
            <person name="Wortman J."/>
            <person name="Nusbaum C."/>
            <person name="Birren B."/>
        </authorList>
    </citation>
    <scope>NUCLEOTIDE SEQUENCE [LARGE SCALE GENOMIC DNA]</scope>
    <source>
        <strain evidence="1 2">BCC8398</strain>
    </source>
</reference>
<dbReference type="AlphaFoldDB" id="A0A1B9GJ64"/>
<proteinExistence type="predicted"/>
<keyword evidence="2" id="KW-1185">Reference proteome</keyword>